<dbReference type="InParanoid" id="A0A2J6TLT5"/>
<dbReference type="PANTHER" id="PTHR35391:SF7">
    <property type="entry name" value="C2H2-TYPE DOMAIN-CONTAINING PROTEIN"/>
    <property type="match status" value="1"/>
</dbReference>
<keyword evidence="2" id="KW-1185">Reference proteome</keyword>
<name>A0A2J6TLT5_9HELO</name>
<evidence type="ECO:0000313" key="2">
    <source>
        <dbReference type="Proteomes" id="UP000235371"/>
    </source>
</evidence>
<dbReference type="EMBL" id="KZ613777">
    <property type="protein sequence ID" value="PMD63952.1"/>
    <property type="molecule type" value="Genomic_DNA"/>
</dbReference>
<dbReference type="PANTHER" id="PTHR35391">
    <property type="entry name" value="C2H2-TYPE DOMAIN-CONTAINING PROTEIN-RELATED"/>
    <property type="match status" value="1"/>
</dbReference>
<evidence type="ECO:0000313" key="1">
    <source>
        <dbReference type="EMBL" id="PMD63952.1"/>
    </source>
</evidence>
<dbReference type="GeneID" id="36581010"/>
<reference evidence="1 2" key="1">
    <citation type="submission" date="2016-04" db="EMBL/GenBank/DDBJ databases">
        <title>A degradative enzymes factory behind the ericoid mycorrhizal symbiosis.</title>
        <authorList>
            <consortium name="DOE Joint Genome Institute"/>
            <person name="Martino E."/>
            <person name="Morin E."/>
            <person name="Grelet G."/>
            <person name="Kuo A."/>
            <person name="Kohler A."/>
            <person name="Daghino S."/>
            <person name="Barry K."/>
            <person name="Choi C."/>
            <person name="Cichocki N."/>
            <person name="Clum A."/>
            <person name="Copeland A."/>
            <person name="Hainaut M."/>
            <person name="Haridas S."/>
            <person name="Labutti K."/>
            <person name="Lindquist E."/>
            <person name="Lipzen A."/>
            <person name="Khouja H.-R."/>
            <person name="Murat C."/>
            <person name="Ohm R."/>
            <person name="Olson A."/>
            <person name="Spatafora J."/>
            <person name="Veneault-Fourrey C."/>
            <person name="Henrissat B."/>
            <person name="Grigoriev I."/>
            <person name="Martin F."/>
            <person name="Perotto S."/>
        </authorList>
    </citation>
    <scope>NUCLEOTIDE SEQUENCE [LARGE SCALE GENOMIC DNA]</scope>
    <source>
        <strain evidence="1 2">E</strain>
    </source>
</reference>
<gene>
    <name evidence="1" type="ORF">K444DRAFT_475222</name>
</gene>
<proteinExistence type="predicted"/>
<accession>A0A2J6TLT5</accession>
<dbReference type="AlphaFoldDB" id="A0A2J6TLT5"/>
<dbReference type="OrthoDB" id="195446at2759"/>
<feature type="non-terminal residue" evidence="1">
    <location>
        <position position="1"/>
    </location>
</feature>
<dbReference type="RefSeq" id="XP_024740856.1">
    <property type="nucleotide sequence ID" value="XM_024872930.1"/>
</dbReference>
<protein>
    <recommendedName>
        <fullName evidence="3">C2H2-type domain-containing protein</fullName>
    </recommendedName>
</protein>
<dbReference type="Proteomes" id="UP000235371">
    <property type="component" value="Unassembled WGS sequence"/>
</dbReference>
<sequence>REHVKRDWKPYVCIAEDCAKLHPVPSFAGSRQWERHMRKTHSARWSRTIYKQPTWICDIDSKPPAGHIKTLRFATELEFLEHIQESHGPFTSQQLQTMAHQSIVFLNRAEDICPFCCFLIEDDSS</sequence>
<organism evidence="1 2">
    <name type="scientific">Hyaloscypha bicolor E</name>
    <dbReference type="NCBI Taxonomy" id="1095630"/>
    <lineage>
        <taxon>Eukaryota</taxon>
        <taxon>Fungi</taxon>
        <taxon>Dikarya</taxon>
        <taxon>Ascomycota</taxon>
        <taxon>Pezizomycotina</taxon>
        <taxon>Leotiomycetes</taxon>
        <taxon>Helotiales</taxon>
        <taxon>Hyaloscyphaceae</taxon>
        <taxon>Hyaloscypha</taxon>
        <taxon>Hyaloscypha bicolor</taxon>
    </lineage>
</organism>
<evidence type="ECO:0008006" key="3">
    <source>
        <dbReference type="Google" id="ProtNLM"/>
    </source>
</evidence>
<feature type="non-terminal residue" evidence="1">
    <location>
        <position position="125"/>
    </location>
</feature>